<organism evidence="1">
    <name type="scientific">uncultured Anaerotruncus sp</name>
    <dbReference type="NCBI Taxonomy" id="905011"/>
    <lineage>
        <taxon>Bacteria</taxon>
        <taxon>Bacillati</taxon>
        <taxon>Bacillota</taxon>
        <taxon>Clostridia</taxon>
        <taxon>Eubacteriales</taxon>
        <taxon>Oscillospiraceae</taxon>
        <taxon>Anaerotruncus</taxon>
        <taxon>environmental samples</taxon>
    </lineage>
</organism>
<sequence length="122" mass="12922">MSEVDAVLTAFLSLAGLDEGEKERWRGLCASAWNDLLAHLREGISPSQQGERLTQGAAAIAYYKYALLEAAVGCHSLKAGELSVSCDGDGLLRAAGAIRDDAILSLADLADFSPKVLFEVKP</sequence>
<accession>A0A6N2TUE7</accession>
<name>A0A6N2TUE7_9FIRM</name>
<evidence type="ECO:0000313" key="1">
    <source>
        <dbReference type="EMBL" id="VYT09480.1"/>
    </source>
</evidence>
<protein>
    <submittedName>
        <fullName evidence="1">Uncharacterized protein</fullName>
    </submittedName>
</protein>
<proteinExistence type="predicted"/>
<dbReference type="EMBL" id="CACRSL010000003">
    <property type="protein sequence ID" value="VYT09480.1"/>
    <property type="molecule type" value="Genomic_DNA"/>
</dbReference>
<reference evidence="1" key="1">
    <citation type="submission" date="2019-11" db="EMBL/GenBank/DDBJ databases">
        <authorList>
            <person name="Feng L."/>
        </authorList>
    </citation>
    <scope>NUCLEOTIDE SEQUENCE</scope>
    <source>
        <strain evidence="1">AundefinedLFYP135</strain>
    </source>
</reference>
<gene>
    <name evidence="1" type="ORF">AULFYP135_01618</name>
</gene>
<dbReference type="AlphaFoldDB" id="A0A6N2TUE7"/>